<comment type="caution">
    <text evidence="9">The sequence shown here is derived from an EMBL/GenBank/DDBJ whole genome shotgun (WGS) entry which is preliminary data.</text>
</comment>
<comment type="similarity">
    <text evidence="6 7">Belongs to the ClpX chaperone family.</text>
</comment>
<feature type="binding site" evidence="6 7">
    <location>
        <position position="13"/>
    </location>
    <ligand>
        <name>Zn(2+)</name>
        <dbReference type="ChEBI" id="CHEBI:29105"/>
    </ligand>
</feature>
<evidence type="ECO:0000256" key="1">
    <source>
        <dbReference type="ARBA" id="ARBA00022723"/>
    </source>
</evidence>
<keyword evidence="1 6" id="KW-0479">Metal-binding</keyword>
<dbReference type="GO" id="GO:0006508">
    <property type="term" value="P:proteolysis"/>
    <property type="evidence" value="ECO:0007669"/>
    <property type="project" value="UniProtKB-KW"/>
</dbReference>
<dbReference type="NCBIfam" id="NF003745">
    <property type="entry name" value="PRK05342.1"/>
    <property type="match status" value="1"/>
</dbReference>
<keyword evidence="9" id="KW-0645">Protease</keyword>
<evidence type="ECO:0000259" key="8">
    <source>
        <dbReference type="PROSITE" id="PS51902"/>
    </source>
</evidence>
<dbReference type="InterPro" id="IPR059188">
    <property type="entry name" value="Znf_CLPX-like"/>
</dbReference>
<dbReference type="GO" id="GO:0005524">
    <property type="term" value="F:ATP binding"/>
    <property type="evidence" value="ECO:0007669"/>
    <property type="project" value="UniProtKB-KW"/>
</dbReference>
<dbReference type="SUPFAM" id="SSF52540">
    <property type="entry name" value="P-loop containing nucleoside triphosphate hydrolases"/>
    <property type="match status" value="1"/>
</dbReference>
<proteinExistence type="inferred from homology"/>
<dbReference type="PANTHER" id="PTHR48102:SF7">
    <property type="entry name" value="ATP-DEPENDENT CLP PROTEASE ATP-BINDING SUBUNIT CLPX-LIKE, MITOCHONDRIAL"/>
    <property type="match status" value="1"/>
</dbReference>
<keyword evidence="10" id="KW-1185">Reference proteome</keyword>
<dbReference type="Pfam" id="PF06689">
    <property type="entry name" value="zf-C4_ClpX"/>
    <property type="match status" value="1"/>
</dbReference>
<comment type="function">
    <text evidence="6">ATP-dependent specificity component of the Clp protease. It directs the protease to specific substrates. Can perform chaperone functions in the absence of ClpP.</text>
</comment>
<dbReference type="Pfam" id="PF10431">
    <property type="entry name" value="ClpB_D2-small"/>
    <property type="match status" value="1"/>
</dbReference>
<feature type="binding site" evidence="6 7">
    <location>
        <position position="16"/>
    </location>
    <ligand>
        <name>Zn(2+)</name>
        <dbReference type="ChEBI" id="CHEBI:29105"/>
    </ligand>
</feature>
<keyword evidence="5 6" id="KW-0143">Chaperone</keyword>
<dbReference type="InterPro" id="IPR004487">
    <property type="entry name" value="Clp_protease_ATP-bd_su_ClpX"/>
</dbReference>
<dbReference type="SMART" id="SM00994">
    <property type="entry name" value="zf-C4_ClpX"/>
    <property type="match status" value="1"/>
</dbReference>
<comment type="subunit">
    <text evidence="6">Component of the ClpX-ClpP complex. Forms a hexameric ring that, in the presence of ATP, binds to fourteen ClpP subunits assembled into a disk-like structure with a central cavity, resembling the structure of eukaryotic proteasomes.</text>
</comment>
<dbReference type="Gene3D" id="3.40.50.300">
    <property type="entry name" value="P-loop containing nucleotide triphosphate hydrolases"/>
    <property type="match status" value="1"/>
</dbReference>
<dbReference type="InterPro" id="IPR046425">
    <property type="entry name" value="ClpX_bact"/>
</dbReference>
<evidence type="ECO:0000256" key="7">
    <source>
        <dbReference type="PROSITE-ProRule" id="PRU01250"/>
    </source>
</evidence>
<keyword evidence="3 6" id="KW-0862">Zinc</keyword>
<evidence type="ECO:0000256" key="4">
    <source>
        <dbReference type="ARBA" id="ARBA00022840"/>
    </source>
</evidence>
<accession>A0ABY2KE96</accession>
<dbReference type="NCBIfam" id="TIGR00382">
    <property type="entry name" value="clpX"/>
    <property type="match status" value="1"/>
</dbReference>
<evidence type="ECO:0000313" key="10">
    <source>
        <dbReference type="Proteomes" id="UP000298482"/>
    </source>
</evidence>
<keyword evidence="2 6" id="KW-0547">Nucleotide-binding</keyword>
<organism evidence="9 10">
    <name type="scientific">Staphylococcus croceilyticus</name>
    <dbReference type="NCBI Taxonomy" id="319942"/>
    <lineage>
        <taxon>Bacteria</taxon>
        <taxon>Bacillati</taxon>
        <taxon>Bacillota</taxon>
        <taxon>Bacilli</taxon>
        <taxon>Bacillales</taxon>
        <taxon>Staphylococcaceae</taxon>
        <taxon>Staphylococcus</taxon>
    </lineage>
</organism>
<protein>
    <recommendedName>
        <fullName evidence="6">ATP-dependent Clp protease ATP-binding subunit ClpX</fullName>
    </recommendedName>
</protein>
<evidence type="ECO:0000256" key="3">
    <source>
        <dbReference type="ARBA" id="ARBA00022833"/>
    </source>
</evidence>
<dbReference type="SUPFAM" id="SSF57716">
    <property type="entry name" value="Glucocorticoid receptor-like (DNA-binding domain)"/>
    <property type="match status" value="1"/>
</dbReference>
<dbReference type="InterPro" id="IPR038366">
    <property type="entry name" value="Znf_CppX_C4_sf"/>
</dbReference>
<dbReference type="InterPro" id="IPR050052">
    <property type="entry name" value="ATP-dep_Clp_protease_ClpX"/>
</dbReference>
<dbReference type="SMART" id="SM01086">
    <property type="entry name" value="ClpB_D2-small"/>
    <property type="match status" value="1"/>
</dbReference>
<name>A0ABY2KE96_9STAP</name>
<dbReference type="GO" id="GO:0008233">
    <property type="term" value="F:peptidase activity"/>
    <property type="evidence" value="ECO:0007669"/>
    <property type="project" value="UniProtKB-KW"/>
</dbReference>
<dbReference type="InterPro" id="IPR027417">
    <property type="entry name" value="P-loop_NTPase"/>
</dbReference>
<dbReference type="RefSeq" id="WP_103329346.1">
    <property type="nucleotide sequence ID" value="NZ_PPRD01000050.1"/>
</dbReference>
<feature type="binding site" evidence="6">
    <location>
        <begin position="118"/>
        <end position="125"/>
    </location>
    <ligand>
        <name>ATP</name>
        <dbReference type="ChEBI" id="CHEBI:30616"/>
    </ligand>
</feature>
<keyword evidence="4 6" id="KW-0067">ATP-binding</keyword>
<reference evidence="9 10" key="1">
    <citation type="submission" date="2019-04" db="EMBL/GenBank/DDBJ databases">
        <title>Genomic characterization of Staphylococcus petrasii strains.</title>
        <authorList>
            <person name="Vrbovska V."/>
            <person name="Kovarovic V."/>
            <person name="Maslanova I."/>
            <person name="Indrakova A."/>
            <person name="Petras P."/>
            <person name="Sedo O."/>
            <person name="Svec P."/>
            <person name="Fisarova L."/>
            <person name="Sedlacek I."/>
            <person name="Doskar J."/>
            <person name="Pantucek R."/>
        </authorList>
    </citation>
    <scope>NUCLEOTIDE SEQUENCE [LARGE SCALE GENOMIC DNA]</scope>
    <source>
        <strain evidence="9 10">CCM 8421</strain>
    </source>
</reference>
<sequence length="420" mass="46342">MFKFNEDEENLKCSFCGKDQDQVKKLVAGSGVYICNECIELCSEIVEEELAQTSSEEFTELPTPKEIMDHLNEYVIGQEKAKKSLAVAVYNHYKRIQQLGPNEDDVELQKSNIALIGPTGSGKTLLAQTLAKTLNVPFAIADATSLTEAGYVGDDVENILLRLIQAADFDIDKAEKGIIYVDEIDKIARKSENTSITRDVSGEGVQQALLKILEGTTASVPPQGGRKHPNQELIQIDTTNILFILGGAFDGIDEVIKRRLGEKIIGFASNEADKYDEEALLEQIRPEDLQSYGLIPEFIGRVPIVANLETLDVEALKNILTQPKNALVKQYTKMLELDNVELEFTEEALAAVSEKAIERKTGARGLRSIIEEALIDIMYDVPSSDDVAKVVITAETIQDEIEPELYDSEGNLLNDSKTSA</sequence>
<evidence type="ECO:0000256" key="6">
    <source>
        <dbReference type="HAMAP-Rule" id="MF_00175"/>
    </source>
</evidence>
<evidence type="ECO:0000256" key="2">
    <source>
        <dbReference type="ARBA" id="ARBA00022741"/>
    </source>
</evidence>
<dbReference type="InterPro" id="IPR003959">
    <property type="entry name" value="ATPase_AAA_core"/>
</dbReference>
<dbReference type="PROSITE" id="PS51902">
    <property type="entry name" value="CLPX_ZB"/>
    <property type="match status" value="1"/>
</dbReference>
<dbReference type="Pfam" id="PF07724">
    <property type="entry name" value="AAA_2"/>
    <property type="match status" value="1"/>
</dbReference>
<dbReference type="InterPro" id="IPR003593">
    <property type="entry name" value="AAA+_ATPase"/>
</dbReference>
<dbReference type="CDD" id="cd19497">
    <property type="entry name" value="RecA-like_ClpX"/>
    <property type="match status" value="1"/>
</dbReference>
<gene>
    <name evidence="6 9" type="primary">clpX</name>
    <name evidence="9" type="ORF">E2556_03375</name>
</gene>
<feature type="binding site" evidence="6 7">
    <location>
        <position position="35"/>
    </location>
    <ligand>
        <name>Zn(2+)</name>
        <dbReference type="ChEBI" id="CHEBI:29105"/>
    </ligand>
</feature>
<dbReference type="Gene3D" id="6.20.220.10">
    <property type="entry name" value="ClpX chaperone, C4-type zinc finger domain"/>
    <property type="match status" value="1"/>
</dbReference>
<keyword evidence="9" id="KW-0378">Hydrolase</keyword>
<dbReference type="Gene3D" id="1.10.8.60">
    <property type="match status" value="1"/>
</dbReference>
<dbReference type="InterPro" id="IPR010603">
    <property type="entry name" value="Znf_CppX_C4"/>
</dbReference>
<dbReference type="SMART" id="SM00382">
    <property type="entry name" value="AAA"/>
    <property type="match status" value="1"/>
</dbReference>
<dbReference type="PANTHER" id="PTHR48102">
    <property type="entry name" value="ATP-DEPENDENT CLP PROTEASE ATP-BINDING SUBUNIT CLPX-LIKE, MITOCHONDRIAL-RELATED"/>
    <property type="match status" value="1"/>
</dbReference>
<feature type="domain" description="ClpX-type ZB" evidence="8">
    <location>
        <begin position="1"/>
        <end position="54"/>
    </location>
</feature>
<evidence type="ECO:0000256" key="5">
    <source>
        <dbReference type="ARBA" id="ARBA00023186"/>
    </source>
</evidence>
<evidence type="ECO:0000313" key="9">
    <source>
        <dbReference type="EMBL" id="TGA80126.1"/>
    </source>
</evidence>
<dbReference type="EMBL" id="SRJF01000003">
    <property type="protein sequence ID" value="TGA80126.1"/>
    <property type="molecule type" value="Genomic_DNA"/>
</dbReference>
<dbReference type="InterPro" id="IPR019489">
    <property type="entry name" value="Clp_ATPase_C"/>
</dbReference>
<dbReference type="HAMAP" id="MF_00175">
    <property type="entry name" value="ClpX"/>
    <property type="match status" value="1"/>
</dbReference>
<feature type="binding site" evidence="6 7">
    <location>
        <position position="38"/>
    </location>
    <ligand>
        <name>Zn(2+)</name>
        <dbReference type="ChEBI" id="CHEBI:29105"/>
    </ligand>
</feature>
<dbReference type="Proteomes" id="UP000298482">
    <property type="component" value="Unassembled WGS sequence"/>
</dbReference>